<dbReference type="InterPro" id="IPR013570">
    <property type="entry name" value="Tscrpt_reg_YsiA_C"/>
</dbReference>
<dbReference type="HOGENOM" id="CLU_069356_12_3_9"/>
<feature type="DNA-binding region" description="H-T-H motif" evidence="2">
    <location>
        <begin position="29"/>
        <end position="48"/>
    </location>
</feature>
<keyword evidence="5" id="KW-1185">Reference proteome</keyword>
<feature type="domain" description="HTH tetR-type" evidence="3">
    <location>
        <begin position="6"/>
        <end position="66"/>
    </location>
</feature>
<dbReference type="eggNOG" id="COG1309">
    <property type="taxonomic scope" value="Bacteria"/>
</dbReference>
<evidence type="ECO:0000313" key="5">
    <source>
        <dbReference type="Proteomes" id="UP000005104"/>
    </source>
</evidence>
<dbReference type="InterPro" id="IPR036271">
    <property type="entry name" value="Tet_transcr_reg_TetR-rel_C_sf"/>
</dbReference>
<protein>
    <submittedName>
        <fullName evidence="4">Transcriptional regulator</fullName>
    </submittedName>
</protein>
<evidence type="ECO:0000313" key="4">
    <source>
        <dbReference type="EMBL" id="EHQ87947.1"/>
    </source>
</evidence>
<dbReference type="PROSITE" id="PS50977">
    <property type="entry name" value="HTH_TETR_2"/>
    <property type="match status" value="1"/>
</dbReference>
<name>H5XSY4_9FIRM</name>
<dbReference type="SUPFAM" id="SSF46689">
    <property type="entry name" value="Homeodomain-like"/>
    <property type="match status" value="1"/>
</dbReference>
<dbReference type="RefSeq" id="WP_007779605.1">
    <property type="nucleotide sequence ID" value="NZ_CM001441.1"/>
</dbReference>
<dbReference type="InterPro" id="IPR050624">
    <property type="entry name" value="HTH-type_Tx_Regulator"/>
</dbReference>
<keyword evidence="1 2" id="KW-0238">DNA-binding</keyword>
<dbReference type="Pfam" id="PF08359">
    <property type="entry name" value="TetR_C_4"/>
    <property type="match status" value="1"/>
</dbReference>
<dbReference type="InterPro" id="IPR001647">
    <property type="entry name" value="HTH_TetR"/>
</dbReference>
<dbReference type="EMBL" id="CM001441">
    <property type="protein sequence ID" value="EHQ87947.1"/>
    <property type="molecule type" value="Genomic_DNA"/>
</dbReference>
<gene>
    <name evidence="4" type="ORF">DesyoDRAFT_0771</name>
</gene>
<dbReference type="PRINTS" id="PR00455">
    <property type="entry name" value="HTHTETR"/>
</dbReference>
<dbReference type="Gene3D" id="1.10.357.10">
    <property type="entry name" value="Tetracycline Repressor, domain 2"/>
    <property type="match status" value="1"/>
</dbReference>
<organism evidence="4 5">
    <name type="scientific">Desulfosporosinus youngiae DSM 17734</name>
    <dbReference type="NCBI Taxonomy" id="768710"/>
    <lineage>
        <taxon>Bacteria</taxon>
        <taxon>Bacillati</taxon>
        <taxon>Bacillota</taxon>
        <taxon>Clostridia</taxon>
        <taxon>Eubacteriales</taxon>
        <taxon>Desulfitobacteriaceae</taxon>
        <taxon>Desulfosporosinus</taxon>
    </lineage>
</organism>
<dbReference type="GO" id="GO:0003677">
    <property type="term" value="F:DNA binding"/>
    <property type="evidence" value="ECO:0007669"/>
    <property type="project" value="UniProtKB-UniRule"/>
</dbReference>
<dbReference type="Proteomes" id="UP000005104">
    <property type="component" value="Chromosome"/>
</dbReference>
<dbReference type="AlphaFoldDB" id="H5XSY4"/>
<proteinExistence type="predicted"/>
<evidence type="ECO:0000256" key="2">
    <source>
        <dbReference type="PROSITE-ProRule" id="PRU00335"/>
    </source>
</evidence>
<dbReference type="Pfam" id="PF00440">
    <property type="entry name" value="TetR_N"/>
    <property type="match status" value="1"/>
</dbReference>
<dbReference type="PANTHER" id="PTHR43479">
    <property type="entry name" value="ACREF/ENVCD OPERON REPRESSOR-RELATED"/>
    <property type="match status" value="1"/>
</dbReference>
<evidence type="ECO:0000259" key="3">
    <source>
        <dbReference type="PROSITE" id="PS50977"/>
    </source>
</evidence>
<dbReference type="SUPFAM" id="SSF48498">
    <property type="entry name" value="Tetracyclin repressor-like, C-terminal domain"/>
    <property type="match status" value="1"/>
</dbReference>
<dbReference type="PANTHER" id="PTHR43479:SF11">
    <property type="entry name" value="ACREF_ENVCD OPERON REPRESSOR-RELATED"/>
    <property type="match status" value="1"/>
</dbReference>
<evidence type="ECO:0000256" key="1">
    <source>
        <dbReference type="ARBA" id="ARBA00023125"/>
    </source>
</evidence>
<dbReference type="InterPro" id="IPR009057">
    <property type="entry name" value="Homeodomain-like_sf"/>
</dbReference>
<reference evidence="4 5" key="1">
    <citation type="submission" date="2011-11" db="EMBL/GenBank/DDBJ databases">
        <title>The Noncontiguous Finished genome of Desulfosporosinus youngiae DSM 17734.</title>
        <authorList>
            <consortium name="US DOE Joint Genome Institute (JGI-PGF)"/>
            <person name="Lucas S."/>
            <person name="Han J."/>
            <person name="Lapidus A."/>
            <person name="Cheng J.-F."/>
            <person name="Goodwin L."/>
            <person name="Pitluck S."/>
            <person name="Peters L."/>
            <person name="Ovchinnikova G."/>
            <person name="Lu M."/>
            <person name="Land M.L."/>
            <person name="Hauser L."/>
            <person name="Pester M."/>
            <person name="Spring S."/>
            <person name="Ollivier B."/>
            <person name="Rattei T."/>
            <person name="Klenk H.-P."/>
            <person name="Wagner M."/>
            <person name="Loy A."/>
            <person name="Woyke T.J."/>
        </authorList>
    </citation>
    <scope>NUCLEOTIDE SEQUENCE [LARGE SCALE GENOMIC DNA]</scope>
    <source>
        <strain evidence="4 5">DSM 17734</strain>
    </source>
</reference>
<accession>H5XSY4</accession>
<sequence length="196" mass="22647">MGPKLLSTKEGLIIAAIEVISERGLQGLTTKEVAKRQGISESTIFKHYKTKNELLLAVLDHFSQFDQAIIESMEDKKHHPIEAIIYFVDSYVTYYANYPQITAIIHTYEGFLREPQLSKRIKEIFNNRLSTMQLLIEEAKAHREFKADLDSEHLAGIIIGLERLISLKWRINNYNFSLRDHTLSALKMQLDLLSKE</sequence>
<dbReference type="STRING" id="768710.DesyoDRAFT_0771"/>